<evidence type="ECO:0000259" key="3">
    <source>
        <dbReference type="PROSITE" id="PS50038"/>
    </source>
</evidence>
<feature type="domain" description="FZ" evidence="3">
    <location>
        <begin position="212"/>
        <end position="251"/>
    </location>
</feature>
<protein>
    <recommendedName>
        <fullName evidence="3">FZ domain-containing protein</fullName>
    </recommendedName>
</protein>
<dbReference type="InterPro" id="IPR020067">
    <property type="entry name" value="Frizzled_dom"/>
</dbReference>
<dbReference type="Proteomes" id="UP001165085">
    <property type="component" value="Unassembled WGS sequence"/>
</dbReference>
<dbReference type="SUPFAM" id="SSF63501">
    <property type="entry name" value="Frizzled cysteine-rich domain"/>
    <property type="match status" value="1"/>
</dbReference>
<proteinExistence type="predicted"/>
<dbReference type="PROSITE" id="PS50038">
    <property type="entry name" value="FZ"/>
    <property type="match status" value="1"/>
</dbReference>
<keyword evidence="1" id="KW-1015">Disulfide bond</keyword>
<reference evidence="5" key="1">
    <citation type="journal article" date="2023" name="Commun. Biol.">
        <title>Genome analysis of Parmales, the sister group of diatoms, reveals the evolutionary specialization of diatoms from phago-mixotrophs to photoautotrophs.</title>
        <authorList>
            <person name="Ban H."/>
            <person name="Sato S."/>
            <person name="Yoshikawa S."/>
            <person name="Yamada K."/>
            <person name="Nakamura Y."/>
            <person name="Ichinomiya M."/>
            <person name="Sato N."/>
            <person name="Blanc-Mathieu R."/>
            <person name="Endo H."/>
            <person name="Kuwata A."/>
            <person name="Ogata H."/>
        </authorList>
    </citation>
    <scope>NUCLEOTIDE SEQUENCE [LARGE SCALE GENOMIC DNA]</scope>
    <source>
        <strain evidence="5">NIES 3701</strain>
    </source>
</reference>
<evidence type="ECO:0000313" key="4">
    <source>
        <dbReference type="EMBL" id="GMH76808.1"/>
    </source>
</evidence>
<dbReference type="AlphaFoldDB" id="A0A9W7AXG5"/>
<feature type="region of interest" description="Disordered" evidence="2">
    <location>
        <begin position="1"/>
        <end position="20"/>
    </location>
</feature>
<keyword evidence="5" id="KW-1185">Reference proteome</keyword>
<gene>
    <name evidence="4" type="ORF">TrST_g11402</name>
</gene>
<accession>A0A9W7AXG5</accession>
<comment type="caution">
    <text evidence="4">The sequence shown here is derived from an EMBL/GenBank/DDBJ whole genome shotgun (WGS) entry which is preliminary data.</text>
</comment>
<evidence type="ECO:0000313" key="5">
    <source>
        <dbReference type="Proteomes" id="UP001165085"/>
    </source>
</evidence>
<dbReference type="InterPro" id="IPR036790">
    <property type="entry name" value="Frizzled_dom_sf"/>
</dbReference>
<organism evidence="4 5">
    <name type="scientific">Triparma strigata</name>
    <dbReference type="NCBI Taxonomy" id="1606541"/>
    <lineage>
        <taxon>Eukaryota</taxon>
        <taxon>Sar</taxon>
        <taxon>Stramenopiles</taxon>
        <taxon>Ochrophyta</taxon>
        <taxon>Bolidophyceae</taxon>
        <taxon>Parmales</taxon>
        <taxon>Triparmaceae</taxon>
        <taxon>Triparma</taxon>
    </lineage>
</organism>
<dbReference type="EMBL" id="BRXY01000200">
    <property type="protein sequence ID" value="GMH76808.1"/>
    <property type="molecule type" value="Genomic_DNA"/>
</dbReference>
<dbReference type="Gene3D" id="1.10.2000.10">
    <property type="entry name" value="Frizzled cysteine-rich domain"/>
    <property type="match status" value="1"/>
</dbReference>
<name>A0A9W7AXG5_9STRA</name>
<evidence type="ECO:0000256" key="1">
    <source>
        <dbReference type="ARBA" id="ARBA00023157"/>
    </source>
</evidence>
<sequence>MAPVCFQNPSPSPVPSVSLSSKKEGRINFVILVSFAFSLLVHSCSSCMIQGTDSGFCDYRYHPMYYSADPTSESAWLDEGRDKIKGYIAESKKTWQNGTEGACGDGGGADCLSFCGEKIFHYNNRFDSFYVPCVPRDQKLPKDRNYPEGRFQMHTVRAKDRRVHDFVNNYVYNKVYGRVAVELDKDAKDNDEDEYGRKGLETAERFTEKMGRCKNAYESYICWINFPRCDTKTNESLPMCRSACENMFESCGYPEHMWRCGDAEYFNSQDEDELQEVGYMSSSRYSEDDPKNQIGKANLFQQGKWKENRPGEVLPTDLSTVGIDPNYVSGTDTLRRDFFPGQPFKDIECDGYIDDICIHKPVCTPSFFGASAQVAPRFLLVTASVALTTVALILS</sequence>
<dbReference type="OrthoDB" id="188771at2759"/>
<evidence type="ECO:0000256" key="2">
    <source>
        <dbReference type="SAM" id="MobiDB-lite"/>
    </source>
</evidence>